<keyword evidence="3" id="KW-1185">Reference proteome</keyword>
<dbReference type="Gene3D" id="4.10.280.10">
    <property type="entry name" value="Helix-loop-helix DNA-binding domain"/>
    <property type="match status" value="1"/>
</dbReference>
<dbReference type="SUPFAM" id="SSF47459">
    <property type="entry name" value="HLH, helix-loop-helix DNA-binding domain"/>
    <property type="match status" value="1"/>
</dbReference>
<sequence>MSDNEDIDVDSDADKRAHHNALERKRRDHIKRQLQQFTGLCACVYKGRSPVHWRRPRGNTTLQANYTSSDSSLYTNPKGRRTVSAFELVAPTSSSESEPEEPAQTERSCVWSPARLHPQCYHQDSLIHQPTPPVQSLSSLLLMPLSERSDGRLLIEVLSYIQCFNFLIPHQRIVIPLHGTATNLNTPQSAGSSAV</sequence>
<dbReference type="Pfam" id="PF00010">
    <property type="entry name" value="HLH"/>
    <property type="match status" value="1"/>
</dbReference>
<evidence type="ECO:0000313" key="3">
    <source>
        <dbReference type="Proteomes" id="UP001356427"/>
    </source>
</evidence>
<dbReference type="Proteomes" id="UP001356427">
    <property type="component" value="Unassembled WGS sequence"/>
</dbReference>
<dbReference type="EMBL" id="JAGTTL010000020">
    <property type="protein sequence ID" value="KAK6307201.1"/>
    <property type="molecule type" value="Genomic_DNA"/>
</dbReference>
<dbReference type="AlphaFoldDB" id="A0AAN8LSH7"/>
<dbReference type="InterPro" id="IPR036638">
    <property type="entry name" value="HLH_DNA-bd_sf"/>
</dbReference>
<comment type="caution">
    <text evidence="2">The sequence shown here is derived from an EMBL/GenBank/DDBJ whole genome shotgun (WGS) entry which is preliminary data.</text>
</comment>
<evidence type="ECO:0000259" key="1">
    <source>
        <dbReference type="Pfam" id="PF00010"/>
    </source>
</evidence>
<feature type="domain" description="BHLH" evidence="1">
    <location>
        <begin position="15"/>
        <end position="36"/>
    </location>
</feature>
<reference evidence="2 3" key="1">
    <citation type="submission" date="2021-04" db="EMBL/GenBank/DDBJ databases">
        <authorList>
            <person name="De Guttry C."/>
            <person name="Zahm M."/>
            <person name="Klopp C."/>
            <person name="Cabau C."/>
            <person name="Louis A."/>
            <person name="Berthelot C."/>
            <person name="Parey E."/>
            <person name="Roest Crollius H."/>
            <person name="Montfort J."/>
            <person name="Robinson-Rechavi M."/>
            <person name="Bucao C."/>
            <person name="Bouchez O."/>
            <person name="Gislard M."/>
            <person name="Lluch J."/>
            <person name="Milhes M."/>
            <person name="Lampietro C."/>
            <person name="Lopez Roques C."/>
            <person name="Donnadieu C."/>
            <person name="Braasch I."/>
            <person name="Desvignes T."/>
            <person name="Postlethwait J."/>
            <person name="Bobe J."/>
            <person name="Wedekind C."/>
            <person name="Guiguen Y."/>
        </authorList>
    </citation>
    <scope>NUCLEOTIDE SEQUENCE [LARGE SCALE GENOMIC DNA]</scope>
    <source>
        <strain evidence="2">Cs_M1</strain>
        <tissue evidence="2">Blood</tissue>
    </source>
</reference>
<gene>
    <name evidence="2" type="ORF">J4Q44_G00223490</name>
</gene>
<accession>A0AAN8LSH7</accession>
<evidence type="ECO:0000313" key="2">
    <source>
        <dbReference type="EMBL" id="KAK6307201.1"/>
    </source>
</evidence>
<organism evidence="2 3">
    <name type="scientific">Coregonus suidteri</name>
    <dbReference type="NCBI Taxonomy" id="861788"/>
    <lineage>
        <taxon>Eukaryota</taxon>
        <taxon>Metazoa</taxon>
        <taxon>Chordata</taxon>
        <taxon>Craniata</taxon>
        <taxon>Vertebrata</taxon>
        <taxon>Euteleostomi</taxon>
        <taxon>Actinopterygii</taxon>
        <taxon>Neopterygii</taxon>
        <taxon>Teleostei</taxon>
        <taxon>Protacanthopterygii</taxon>
        <taxon>Salmoniformes</taxon>
        <taxon>Salmonidae</taxon>
        <taxon>Coregoninae</taxon>
        <taxon>Coregonus</taxon>
    </lineage>
</organism>
<dbReference type="InterPro" id="IPR011598">
    <property type="entry name" value="bHLH_dom"/>
</dbReference>
<name>A0AAN8LSH7_9TELE</name>
<protein>
    <recommendedName>
        <fullName evidence="1">BHLH domain-containing protein</fullName>
    </recommendedName>
</protein>
<proteinExistence type="predicted"/>
<dbReference type="GO" id="GO:0046983">
    <property type="term" value="F:protein dimerization activity"/>
    <property type="evidence" value="ECO:0007669"/>
    <property type="project" value="InterPro"/>
</dbReference>